<dbReference type="Proteomes" id="UP000235116">
    <property type="component" value="Chromosome"/>
</dbReference>
<evidence type="ECO:0000313" key="3">
    <source>
        <dbReference type="Proteomes" id="UP000235116"/>
    </source>
</evidence>
<reference evidence="3" key="1">
    <citation type="submission" date="2017-08" db="EMBL/GenBank/DDBJ databases">
        <title>Direct submision.</title>
        <authorList>
            <person name="Kim S.-J."/>
            <person name="Rhee S.-K."/>
        </authorList>
    </citation>
    <scope>NUCLEOTIDE SEQUENCE [LARGE SCALE GENOMIC DNA]</scope>
    <source>
        <strain evidence="3">GI5</strain>
    </source>
</reference>
<dbReference type="OrthoDB" id="20998at2"/>
<evidence type="ECO:0000313" key="2">
    <source>
        <dbReference type="EMBL" id="AUM13426.1"/>
    </source>
</evidence>
<name>A0A2K9LM45_9GAMM</name>
<dbReference type="RefSeq" id="WP_101894804.1">
    <property type="nucleotide sequence ID" value="NZ_CP022684.1"/>
</dbReference>
<organism evidence="2 3">
    <name type="scientific">Ketobacter alkanivorans</name>
    <dbReference type="NCBI Taxonomy" id="1917421"/>
    <lineage>
        <taxon>Bacteria</taxon>
        <taxon>Pseudomonadati</taxon>
        <taxon>Pseudomonadota</taxon>
        <taxon>Gammaproteobacteria</taxon>
        <taxon>Pseudomonadales</taxon>
        <taxon>Ketobacteraceae</taxon>
        <taxon>Ketobacter</taxon>
    </lineage>
</organism>
<protein>
    <submittedName>
        <fullName evidence="2">Uncharacterized protein</fullName>
    </submittedName>
</protein>
<feature type="signal peptide" evidence="1">
    <location>
        <begin position="1"/>
        <end position="26"/>
    </location>
</feature>
<dbReference type="KEGG" id="kak:Kalk_13785"/>
<keyword evidence="3" id="KW-1185">Reference proteome</keyword>
<feature type="chain" id="PRO_5014947100" evidence="1">
    <location>
        <begin position="27"/>
        <end position="278"/>
    </location>
</feature>
<evidence type="ECO:0000256" key="1">
    <source>
        <dbReference type="SAM" id="SignalP"/>
    </source>
</evidence>
<dbReference type="AlphaFoldDB" id="A0A2K9LM45"/>
<dbReference type="EMBL" id="CP022684">
    <property type="protein sequence ID" value="AUM13426.1"/>
    <property type="molecule type" value="Genomic_DNA"/>
</dbReference>
<keyword evidence="1" id="KW-0732">Signal</keyword>
<proteinExistence type="predicted"/>
<sequence>MRLQKPFTLHTIVGLLVLAVSIHSQALPPQPNVCQQPPSRSALIRIGDWIYRNECNRQRQCLVDWNQGESFPSLGIGHFIWYPANLDQGYTESFPQLIQYLRSRNAPIPKWLERLHPFDAPWPNRNEFIGSANSENIEILRQFLEQHTAEQTEFMMQRLQLALPRLVEHTAPPQRRTLLQKLDALCNTSRGWYGLIDYVNFKGEGLTAGETYQGQGWGLLQVLQNMDESSSPNDAFAQSAANILTRRAALAPKPIEQQKWLPGWLKRVNSYRGEAMLD</sequence>
<gene>
    <name evidence="2" type="ORF">Kalk_13785</name>
</gene>
<accession>A0A2K9LM45</accession>